<evidence type="ECO:0000259" key="1">
    <source>
        <dbReference type="SMART" id="SM00642"/>
    </source>
</evidence>
<evidence type="ECO:0000313" key="2">
    <source>
        <dbReference type="EMBL" id="SHE62536.1"/>
    </source>
</evidence>
<protein>
    <submittedName>
        <fullName evidence="2">Alpha amylase, catalytic domain</fullName>
    </submittedName>
</protein>
<dbReference type="Gene3D" id="3.20.20.80">
    <property type="entry name" value="Glycosidases"/>
    <property type="match status" value="1"/>
</dbReference>
<comment type="caution">
    <text evidence="2">The sequence shown here is derived from an EMBL/GenBank/DDBJ whole genome shotgun (WGS) entry which is preliminary data.</text>
</comment>
<sequence length="676" mass="79283">MKNLKDVYEFLKKNVDKGKTNYSIPKRWMPDDYEGTVRLKGRTFVVNPYEYFTKIIEKILKNSDESKDYSKPLSFSTNEKTTDWLKRSIIYSAHVRMTAAYKHDVNAVYFKPDDDLGYRESGTFLKMIALLPYLKQYNVNAIYLLPITQSSDKFKKGEVGSPYAVKSFHHVEKDYHDPLLDGFNSDQEFSAFVEAAHMMGIRVILDFIPRTAARDNNLILEHPDWFYWIDINELSSYKPPKIENLDFEQPSTENLPILYSNPEVKKHLKKFRWSPNITNPQKWENFVKKNKNNPDFLEEIVKEFKVITVPGFSDWINDPQPTWDDVTFLRLFLSHPMESEKYLENPEKQPPYVLYDVVKSSNFPGKEKNEKLWEMIANIMPYFQKNYGIDGARLDMGHALPKELEHRIISNAKNYDPSFAIIAEELAMDNHKKVKLSGYDAILGNTWWAEPRHKESWFIKTVRDIMPKLEVPSFATSETPDSPRAVTRDGEELFAKLSAVVNTFMPNGITVINSGSEIFEKQPMNLGLDFEKPEEERYKYLKPTDQFYGKLAFFDYYALHWDVDKHMVRLLVALGKIKNTYSDLISNISNFRYTEHMDKVFSMFYWDGNKGLLIPVNLNFDKAVNFGFDLGYHTWRGHHKIELLLENYRRCDFKWDDGAWLNVNLNPGETKIYLVE</sequence>
<dbReference type="Proteomes" id="UP000184334">
    <property type="component" value="Unassembled WGS sequence"/>
</dbReference>
<dbReference type="GO" id="GO:0009313">
    <property type="term" value="P:oligosaccharide catabolic process"/>
    <property type="evidence" value="ECO:0007669"/>
    <property type="project" value="TreeGrafter"/>
</dbReference>
<dbReference type="GO" id="GO:0004556">
    <property type="term" value="F:alpha-amylase activity"/>
    <property type="evidence" value="ECO:0007669"/>
    <property type="project" value="TreeGrafter"/>
</dbReference>
<feature type="domain" description="Glycosyl hydrolase family 13 catalytic" evidence="1">
    <location>
        <begin position="104"/>
        <end position="548"/>
    </location>
</feature>
<organism evidence="2 3">
    <name type="scientific">Marinitoga hydrogenitolerans (strain DSM 16785 / JCM 12826 / AT1271)</name>
    <dbReference type="NCBI Taxonomy" id="1122195"/>
    <lineage>
        <taxon>Bacteria</taxon>
        <taxon>Thermotogati</taxon>
        <taxon>Thermotogota</taxon>
        <taxon>Thermotogae</taxon>
        <taxon>Petrotogales</taxon>
        <taxon>Petrotogaceae</taxon>
        <taxon>Marinitoga</taxon>
    </lineage>
</organism>
<dbReference type="CDD" id="cd11335">
    <property type="entry name" value="AmyAc_MTase_N"/>
    <property type="match status" value="1"/>
</dbReference>
<reference evidence="2" key="1">
    <citation type="submission" date="2016-11" db="EMBL/GenBank/DDBJ databases">
        <authorList>
            <person name="Varghese N."/>
            <person name="Submissions S."/>
        </authorList>
    </citation>
    <scope>NUCLEOTIDE SEQUENCE [LARGE SCALE GENOMIC DNA]</scope>
    <source>
        <strain evidence="2">DSM 16785</strain>
    </source>
</reference>
<dbReference type="SMART" id="SM00642">
    <property type="entry name" value="Aamy"/>
    <property type="match status" value="1"/>
</dbReference>
<dbReference type="InterPro" id="IPR017853">
    <property type="entry name" value="GH"/>
</dbReference>
<dbReference type="PANTHER" id="PTHR10357:SF179">
    <property type="entry name" value="NEUTRAL AND BASIC AMINO ACID TRANSPORT PROTEIN RBAT"/>
    <property type="match status" value="1"/>
</dbReference>
<dbReference type="Pfam" id="PF00128">
    <property type="entry name" value="Alpha-amylase"/>
    <property type="match status" value="1"/>
</dbReference>
<keyword evidence="3" id="KW-1185">Reference proteome</keyword>
<dbReference type="STRING" id="1122195.SAMN02745164_00809"/>
<dbReference type="AlphaFoldDB" id="A0A1M4V0P3"/>
<name>A0A1M4V0P3_MARH1</name>
<proteinExistence type="predicted"/>
<dbReference type="PANTHER" id="PTHR10357">
    <property type="entry name" value="ALPHA-AMYLASE FAMILY MEMBER"/>
    <property type="match status" value="1"/>
</dbReference>
<accession>A0A1M4V0P3</accession>
<dbReference type="SUPFAM" id="SSF51445">
    <property type="entry name" value="(Trans)glycosidases"/>
    <property type="match status" value="1"/>
</dbReference>
<evidence type="ECO:0000313" key="3">
    <source>
        <dbReference type="Proteomes" id="UP000184334"/>
    </source>
</evidence>
<dbReference type="InterPro" id="IPR006047">
    <property type="entry name" value="GH13_cat_dom"/>
</dbReference>
<dbReference type="EMBL" id="FQUI01000009">
    <property type="protein sequence ID" value="SHE62536.1"/>
    <property type="molecule type" value="Genomic_DNA"/>
</dbReference>
<gene>
    <name evidence="2" type="ORF">SAMN02745164_00809</name>
</gene>
<dbReference type="OrthoDB" id="9805159at2"/>
<dbReference type="RefSeq" id="WP_072863691.1">
    <property type="nucleotide sequence ID" value="NZ_FQUI01000009.1"/>
</dbReference>